<dbReference type="KEGG" id="lins:G7067_01225"/>
<gene>
    <name evidence="1" type="ORF">G7067_01225</name>
</gene>
<accession>A0A6G8FGF8</accession>
<keyword evidence="2" id="KW-1185">Reference proteome</keyword>
<dbReference type="AlphaFoldDB" id="A0A6G8FGF8"/>
<name>A0A6G8FGF8_9MICO</name>
<organism evidence="1 2">
    <name type="scientific">Leucobacter insecticola</name>
    <dbReference type="NCBI Taxonomy" id="2714934"/>
    <lineage>
        <taxon>Bacteria</taxon>
        <taxon>Bacillati</taxon>
        <taxon>Actinomycetota</taxon>
        <taxon>Actinomycetes</taxon>
        <taxon>Micrococcales</taxon>
        <taxon>Microbacteriaceae</taxon>
        <taxon>Leucobacter</taxon>
    </lineage>
</organism>
<sequence length="97" mass="10708">MRLADLEHIIRASCQHLGQDQIIIIGSQSILGTYNEYELPDESTMSVEADVVPIFDDANESQSTFLDGGIGEFSPFHQLHGYYAQGVGRHTATLPEN</sequence>
<evidence type="ECO:0000313" key="2">
    <source>
        <dbReference type="Proteomes" id="UP000501387"/>
    </source>
</evidence>
<reference evidence="1 2" key="1">
    <citation type="submission" date="2020-03" db="EMBL/GenBank/DDBJ databases">
        <title>Leucobacter sp. nov., isolated from beetles.</title>
        <authorList>
            <person name="Hyun D.-W."/>
            <person name="Bae J.-W."/>
        </authorList>
    </citation>
    <scope>NUCLEOTIDE SEQUENCE [LARGE SCALE GENOMIC DNA]</scope>
    <source>
        <strain evidence="1 2">HDW9B</strain>
    </source>
</reference>
<dbReference type="Proteomes" id="UP000501387">
    <property type="component" value="Chromosome"/>
</dbReference>
<proteinExistence type="predicted"/>
<evidence type="ECO:0000313" key="1">
    <source>
        <dbReference type="EMBL" id="QIM15343.1"/>
    </source>
</evidence>
<dbReference type="EMBL" id="CP049934">
    <property type="protein sequence ID" value="QIM15343.1"/>
    <property type="molecule type" value="Genomic_DNA"/>
</dbReference>
<protein>
    <submittedName>
        <fullName evidence="1">Uncharacterized protein</fullName>
    </submittedName>
</protein>
<dbReference type="RefSeq" id="WP_166321388.1">
    <property type="nucleotide sequence ID" value="NZ_CP049934.1"/>
</dbReference>